<keyword evidence="5" id="KW-1185">Reference proteome</keyword>
<dbReference type="FunFam" id="3.30.450.30:FF:000004">
    <property type="entry name" value="ragulator complex protein LAMTOR2"/>
    <property type="match status" value="1"/>
</dbReference>
<dbReference type="GO" id="GO:0005085">
    <property type="term" value="F:guanyl-nucleotide exchange factor activity"/>
    <property type="evidence" value="ECO:0007669"/>
    <property type="project" value="InterPro"/>
</dbReference>
<gene>
    <name evidence="4" type="primary">107360801</name>
</gene>
<evidence type="ECO:0000313" key="5">
    <source>
        <dbReference type="Proteomes" id="UP000015104"/>
    </source>
</evidence>
<dbReference type="SUPFAM" id="SSF103196">
    <property type="entry name" value="Roadblock/LC7 domain"/>
    <property type="match status" value="1"/>
</dbReference>
<dbReference type="Gene3D" id="3.30.450.30">
    <property type="entry name" value="Dynein light chain 2a, cytoplasmic"/>
    <property type="match status" value="1"/>
</dbReference>
<dbReference type="KEGG" id="tut:107360801"/>
<proteinExistence type="inferred from homology"/>
<dbReference type="InterPro" id="IPR004942">
    <property type="entry name" value="Roadblock/LAMTOR2_dom"/>
</dbReference>
<evidence type="ECO:0000256" key="1">
    <source>
        <dbReference type="ARBA" id="ARBA00007191"/>
    </source>
</evidence>
<dbReference type="Proteomes" id="UP000015104">
    <property type="component" value="Unassembled WGS sequence"/>
</dbReference>
<dbReference type="GO" id="GO:0005737">
    <property type="term" value="C:cytoplasm"/>
    <property type="evidence" value="ECO:0007669"/>
    <property type="project" value="UniProtKB-ARBA"/>
</dbReference>
<dbReference type="STRING" id="32264.T1K5X7"/>
<evidence type="ECO:0000313" key="4">
    <source>
        <dbReference type="EnsemblMetazoa" id="tetur05g07880.1"/>
    </source>
</evidence>
<dbReference type="OMA" id="WAAYEKN"/>
<comment type="similarity">
    <text evidence="1">Belongs to the GAMAD family.</text>
</comment>
<dbReference type="AlphaFoldDB" id="T1K5X7"/>
<dbReference type="SMART" id="SM00960">
    <property type="entry name" value="Robl_LC7"/>
    <property type="match status" value="1"/>
</dbReference>
<dbReference type="EMBL" id="CAEY01001591">
    <property type="status" value="NOT_ANNOTATED_CDS"/>
    <property type="molecule type" value="Genomic_DNA"/>
</dbReference>
<dbReference type="eggNOG" id="KOG4107">
    <property type="taxonomic scope" value="Eukaryota"/>
</dbReference>
<evidence type="ECO:0000256" key="2">
    <source>
        <dbReference type="ARBA" id="ARBA00072715"/>
    </source>
</evidence>
<evidence type="ECO:0000259" key="3">
    <source>
        <dbReference type="SMART" id="SM00960"/>
    </source>
</evidence>
<dbReference type="InterPro" id="IPR037587">
    <property type="entry name" value="LAMTOR2-like"/>
</dbReference>
<dbReference type="PANTHER" id="PTHR13323">
    <property type="entry name" value="LATE ENDOSOMAL/LYSOSOMAL MP1 INTERACTING PROTEIN"/>
    <property type="match status" value="1"/>
</dbReference>
<organism evidence="4 5">
    <name type="scientific">Tetranychus urticae</name>
    <name type="common">Two-spotted spider mite</name>
    <dbReference type="NCBI Taxonomy" id="32264"/>
    <lineage>
        <taxon>Eukaryota</taxon>
        <taxon>Metazoa</taxon>
        <taxon>Ecdysozoa</taxon>
        <taxon>Arthropoda</taxon>
        <taxon>Chelicerata</taxon>
        <taxon>Arachnida</taxon>
        <taxon>Acari</taxon>
        <taxon>Acariformes</taxon>
        <taxon>Trombidiformes</taxon>
        <taxon>Prostigmata</taxon>
        <taxon>Eleutherengona</taxon>
        <taxon>Raphignathae</taxon>
        <taxon>Tetranychoidea</taxon>
        <taxon>Tetranychidae</taxon>
        <taxon>Tetranychus</taxon>
    </lineage>
</organism>
<sequence>MVNMLRPKTLSNILGQANTGGVQCTLLLNREGSLLAYSGFGDTDARMTAAIASSIWISYEKYGKLAASEDDLNCLLLQCEDGNVIVKRVANVLLCMHAKSHVPLGTLKAKVTALSDHLEEPIRMITL</sequence>
<dbReference type="GO" id="GO:0032008">
    <property type="term" value="P:positive regulation of TOR signaling"/>
    <property type="evidence" value="ECO:0007669"/>
    <property type="project" value="InterPro"/>
</dbReference>
<reference evidence="4" key="2">
    <citation type="submission" date="2015-06" db="UniProtKB">
        <authorList>
            <consortium name="EnsemblMetazoa"/>
        </authorList>
    </citation>
    <scope>IDENTIFICATION</scope>
</reference>
<name>T1K5X7_TETUR</name>
<protein>
    <recommendedName>
        <fullName evidence="2">Ragulator complex protein LAMTOR2 homolog</fullName>
    </recommendedName>
</protein>
<feature type="domain" description="Roadblock/LAMTOR2" evidence="3">
    <location>
        <begin position="10"/>
        <end position="98"/>
    </location>
</feature>
<dbReference type="OrthoDB" id="271745at2759"/>
<dbReference type="GO" id="GO:0060090">
    <property type="term" value="F:molecular adaptor activity"/>
    <property type="evidence" value="ECO:0007669"/>
    <property type="project" value="InterPro"/>
</dbReference>
<dbReference type="HOGENOM" id="CLU_141118_0_0_1"/>
<reference evidence="5" key="1">
    <citation type="submission" date="2011-08" db="EMBL/GenBank/DDBJ databases">
        <authorList>
            <person name="Rombauts S."/>
        </authorList>
    </citation>
    <scope>NUCLEOTIDE SEQUENCE</scope>
    <source>
        <strain evidence="5">London</strain>
    </source>
</reference>
<accession>T1K5X7</accession>
<dbReference type="Pfam" id="PF03259">
    <property type="entry name" value="Robl_LC7"/>
    <property type="match status" value="1"/>
</dbReference>
<dbReference type="EnsemblMetazoa" id="tetur05g07880.1">
    <property type="protein sequence ID" value="tetur05g07880.1"/>
    <property type="gene ID" value="tetur05g07880"/>
</dbReference>